<sequence length="230" mass="26672">MIFISPPFGNYLSFPNMIRVYGSFTLEPREGLWYQLLKTLRYFPKYKGWVNKIGLRNKGIEWALHNVPSNHIISIAIINENEIKSLIEKIPEERNIEINVSCPNVDKSGNMTKIDGFINEKRKWCIVKLSPNVSKEQMDEYYNQGFRQFHCSNTVAVPEGGLSGITVQSYSLKNIQYLRQKYPDVEIIGGGGIKSSYDIENYRRTGADHFSISSGWFHPMTYFRVRNTRK</sequence>
<reference evidence="3" key="1">
    <citation type="journal article" date="2020" name="Nature">
        <title>Giant virus diversity and host interactions through global metagenomics.</title>
        <authorList>
            <person name="Schulz F."/>
            <person name="Roux S."/>
            <person name="Paez-Espino D."/>
            <person name="Jungbluth S."/>
            <person name="Walsh D.A."/>
            <person name="Denef V.J."/>
            <person name="McMahon K.D."/>
            <person name="Konstantinidis K.T."/>
            <person name="Eloe-Fadrosh E.A."/>
            <person name="Kyrpides N.C."/>
            <person name="Woyke T."/>
        </authorList>
    </citation>
    <scope>NUCLEOTIDE SEQUENCE</scope>
    <source>
        <strain evidence="3">GVMAG-M-3300021375-17</strain>
    </source>
</reference>
<dbReference type="GO" id="GO:0005737">
    <property type="term" value="C:cytoplasm"/>
    <property type="evidence" value="ECO:0007669"/>
    <property type="project" value="InterPro"/>
</dbReference>
<evidence type="ECO:0000259" key="2">
    <source>
        <dbReference type="Pfam" id="PF01180"/>
    </source>
</evidence>
<proteinExistence type="predicted"/>
<protein>
    <recommendedName>
        <fullName evidence="2">Dihydroorotate dehydrogenase catalytic domain-containing protein</fullName>
    </recommendedName>
</protein>
<dbReference type="GO" id="GO:0016627">
    <property type="term" value="F:oxidoreductase activity, acting on the CH-CH group of donors"/>
    <property type="evidence" value="ECO:0007669"/>
    <property type="project" value="InterPro"/>
</dbReference>
<name>A0A6C0CL34_9ZZZZ</name>
<dbReference type="Gene3D" id="3.20.20.70">
    <property type="entry name" value="Aldolase class I"/>
    <property type="match status" value="1"/>
</dbReference>
<dbReference type="Pfam" id="PF01180">
    <property type="entry name" value="DHO_dh"/>
    <property type="match status" value="1"/>
</dbReference>
<accession>A0A6C0CL34</accession>
<dbReference type="InterPro" id="IPR005720">
    <property type="entry name" value="Dihydroorotate_DH_cat"/>
</dbReference>
<keyword evidence="1" id="KW-0560">Oxidoreductase</keyword>
<organism evidence="3">
    <name type="scientific">viral metagenome</name>
    <dbReference type="NCBI Taxonomy" id="1070528"/>
    <lineage>
        <taxon>unclassified sequences</taxon>
        <taxon>metagenomes</taxon>
        <taxon>organismal metagenomes</taxon>
    </lineage>
</organism>
<dbReference type="InterPro" id="IPR013785">
    <property type="entry name" value="Aldolase_TIM"/>
</dbReference>
<dbReference type="AlphaFoldDB" id="A0A6C0CL34"/>
<feature type="domain" description="Dihydroorotate dehydrogenase catalytic" evidence="2">
    <location>
        <begin position="22"/>
        <end position="219"/>
    </location>
</feature>
<dbReference type="EMBL" id="MN739455">
    <property type="protein sequence ID" value="QHT05496.1"/>
    <property type="molecule type" value="Genomic_DNA"/>
</dbReference>
<evidence type="ECO:0000313" key="3">
    <source>
        <dbReference type="EMBL" id="QHT05496.1"/>
    </source>
</evidence>
<dbReference type="SUPFAM" id="SSF51395">
    <property type="entry name" value="FMN-linked oxidoreductases"/>
    <property type="match status" value="1"/>
</dbReference>
<evidence type="ECO:0000256" key="1">
    <source>
        <dbReference type="ARBA" id="ARBA00023002"/>
    </source>
</evidence>